<comment type="similarity">
    <text evidence="1">Belongs to the ABC transporter superfamily.</text>
</comment>
<dbReference type="EMBL" id="ASGZ01000002">
    <property type="protein sequence ID" value="ESP90189.1"/>
    <property type="molecule type" value="Genomic_DNA"/>
</dbReference>
<dbReference type="OrthoDB" id="18209at2157"/>
<proteinExistence type="inferred from homology"/>
<accession>V4HQJ6</accession>
<dbReference type="PROSITE" id="PS50893">
    <property type="entry name" value="ABC_TRANSPORTER_2"/>
    <property type="match status" value="1"/>
</dbReference>
<dbReference type="PANTHER" id="PTHR43776">
    <property type="entry name" value="TRANSPORT ATP-BINDING PROTEIN"/>
    <property type="match status" value="1"/>
</dbReference>
<dbReference type="InterPro" id="IPR003439">
    <property type="entry name" value="ABC_transporter-like_ATP-bd"/>
</dbReference>
<dbReference type="GO" id="GO:0055085">
    <property type="term" value="P:transmembrane transport"/>
    <property type="evidence" value="ECO:0007669"/>
    <property type="project" value="UniProtKB-ARBA"/>
</dbReference>
<dbReference type="eggNOG" id="arCOG00184">
    <property type="taxonomic scope" value="Archaea"/>
</dbReference>
<feature type="region of interest" description="Disordered" evidence="5">
    <location>
        <begin position="356"/>
        <end position="378"/>
    </location>
</feature>
<comment type="caution">
    <text evidence="7">The sequence shown here is derived from an EMBL/GenBank/DDBJ whole genome shotgun (WGS) entry which is preliminary data.</text>
</comment>
<evidence type="ECO:0000313" key="7">
    <source>
        <dbReference type="EMBL" id="ESP90189.1"/>
    </source>
</evidence>
<evidence type="ECO:0000256" key="3">
    <source>
        <dbReference type="ARBA" id="ARBA00022741"/>
    </source>
</evidence>
<dbReference type="GO" id="GO:0015833">
    <property type="term" value="P:peptide transport"/>
    <property type="evidence" value="ECO:0007669"/>
    <property type="project" value="InterPro"/>
</dbReference>
<keyword evidence="8" id="KW-1185">Reference proteome</keyword>
<feature type="domain" description="ABC transporter" evidence="6">
    <location>
        <begin position="13"/>
        <end position="278"/>
    </location>
</feature>
<dbReference type="NCBIfam" id="TIGR01727">
    <property type="entry name" value="oligo_HPY"/>
    <property type="match status" value="1"/>
</dbReference>
<dbReference type="InterPro" id="IPR027417">
    <property type="entry name" value="P-loop_NTPase"/>
</dbReference>
<evidence type="ECO:0000259" key="6">
    <source>
        <dbReference type="PROSITE" id="PS50893"/>
    </source>
</evidence>
<keyword evidence="3" id="KW-0547">Nucleotide-binding</keyword>
<dbReference type="PATRIC" id="fig|1324957.4.peg.307"/>
<evidence type="ECO:0000256" key="4">
    <source>
        <dbReference type="ARBA" id="ARBA00022840"/>
    </source>
</evidence>
<evidence type="ECO:0000256" key="2">
    <source>
        <dbReference type="ARBA" id="ARBA00022448"/>
    </source>
</evidence>
<protein>
    <submittedName>
        <fullName evidence="7">Peptide ABC transporter ATP-binding protein</fullName>
    </submittedName>
</protein>
<evidence type="ECO:0000256" key="5">
    <source>
        <dbReference type="SAM" id="MobiDB-lite"/>
    </source>
</evidence>
<evidence type="ECO:0000313" key="8">
    <source>
        <dbReference type="Proteomes" id="UP000017840"/>
    </source>
</evidence>
<organism evidence="7 8">
    <name type="scientific">Candidatus Halobonum tyrrellensis G22</name>
    <dbReference type="NCBI Taxonomy" id="1324957"/>
    <lineage>
        <taxon>Archaea</taxon>
        <taxon>Methanobacteriati</taxon>
        <taxon>Methanobacteriota</taxon>
        <taxon>Stenosarchaea group</taxon>
        <taxon>Halobacteria</taxon>
        <taxon>Halobacteriales</taxon>
        <taxon>Haloferacaceae</taxon>
        <taxon>Candidatus Halobonum</taxon>
    </lineage>
</organism>
<gene>
    <name evidence="7" type="ORF">K933_01472</name>
</gene>
<reference evidence="7 8" key="1">
    <citation type="journal article" date="2013" name="Genome Announc.">
        <title>Draft Genome Sequence of 'Candidatus Halobonum tyrrellensis' Strain G22, Isolated from the Hypersaline Waters of Lake Tyrrell, Australia.</title>
        <authorList>
            <person name="Ugalde J.A."/>
            <person name="Narasingarao P."/>
            <person name="Kuo S."/>
            <person name="Podell S."/>
            <person name="Allen E.E."/>
        </authorList>
    </citation>
    <scope>NUCLEOTIDE SEQUENCE [LARGE SCALE GENOMIC DNA]</scope>
    <source>
        <strain evidence="7 8">G22</strain>
    </source>
</reference>
<dbReference type="Pfam" id="PF00005">
    <property type="entry name" value="ABC_tran"/>
    <property type="match status" value="1"/>
</dbReference>
<dbReference type="AlphaFoldDB" id="V4HQJ6"/>
<evidence type="ECO:0000256" key="1">
    <source>
        <dbReference type="ARBA" id="ARBA00005417"/>
    </source>
</evidence>
<dbReference type="Proteomes" id="UP000017840">
    <property type="component" value="Unassembled WGS sequence"/>
</dbReference>
<dbReference type="InterPro" id="IPR013563">
    <property type="entry name" value="Oligopep_ABC_C"/>
</dbReference>
<dbReference type="SMART" id="SM00382">
    <property type="entry name" value="AAA"/>
    <property type="match status" value="1"/>
</dbReference>
<keyword evidence="4 7" id="KW-0067">ATP-binding</keyword>
<keyword evidence="2" id="KW-0813">Transport</keyword>
<dbReference type="GO" id="GO:0016887">
    <property type="term" value="F:ATP hydrolysis activity"/>
    <property type="evidence" value="ECO:0007669"/>
    <property type="project" value="InterPro"/>
</dbReference>
<dbReference type="SUPFAM" id="SSF52540">
    <property type="entry name" value="P-loop containing nucleoside triphosphate hydrolases"/>
    <property type="match status" value="1"/>
</dbReference>
<dbReference type="Pfam" id="PF08352">
    <property type="entry name" value="oligo_HPY"/>
    <property type="match status" value="1"/>
</dbReference>
<dbReference type="InterPro" id="IPR050319">
    <property type="entry name" value="ABC_transp_ATP-bind"/>
</dbReference>
<dbReference type="CDD" id="cd03257">
    <property type="entry name" value="ABC_NikE_OppD_transporters"/>
    <property type="match status" value="1"/>
</dbReference>
<sequence>MSSNSGSDSEPLLRVDDLDVHFGGNSGLLDRLFGEEQGTVRAVDGVSLDIGENDVVALVGESGCGKTTLGKAMIGLERPTGGTVRFRGQDIWKTELEEGDIPYKRIRKSLQMVHQDAGNSLDPNRTIFDNLNPALKKWRPELNLVERRELVHRMLETVGLTPSDDYASRYPHQLSGGEAQRTVIVRSMLLEPDLILADEAVSALDVSLRVNLMDQLLELQEMFATSFVFISHNMSNARYLAGKADGRIAVMYLGRIVEIGPVEEIIHNPQHPYTKSLLWATSGLSRINDPIEDPPVRSIDVPDPENPPSGCRFHTRCPEAREFCTEHDPELETAPEWLERHETACYYAHDREEYWNTQPLPDESDVGEDADATRGAAD</sequence>
<dbReference type="PANTHER" id="PTHR43776:SF7">
    <property type="entry name" value="D,D-DIPEPTIDE TRANSPORT ATP-BINDING PROTEIN DDPF-RELATED"/>
    <property type="match status" value="1"/>
</dbReference>
<dbReference type="STRING" id="1324957.K933_01472"/>
<dbReference type="InterPro" id="IPR003593">
    <property type="entry name" value="AAA+_ATPase"/>
</dbReference>
<dbReference type="GO" id="GO:0005524">
    <property type="term" value="F:ATP binding"/>
    <property type="evidence" value="ECO:0007669"/>
    <property type="project" value="UniProtKB-KW"/>
</dbReference>
<dbReference type="RefSeq" id="WP_023392893.1">
    <property type="nucleotide sequence ID" value="NZ_ASGZ01000002.1"/>
</dbReference>
<name>V4HQJ6_9EURY</name>
<dbReference type="Gene3D" id="3.40.50.300">
    <property type="entry name" value="P-loop containing nucleotide triphosphate hydrolases"/>
    <property type="match status" value="1"/>
</dbReference>